<feature type="transmembrane region" description="Helical" evidence="1">
    <location>
        <begin position="12"/>
        <end position="33"/>
    </location>
</feature>
<dbReference type="InterPro" id="IPR045584">
    <property type="entry name" value="Pilin-like"/>
</dbReference>
<gene>
    <name evidence="2" type="ORF">AUJ29_01525</name>
</gene>
<comment type="caution">
    <text evidence="2">The sequence shown here is derived from an EMBL/GenBank/DDBJ whole genome shotgun (WGS) entry which is preliminary data.</text>
</comment>
<dbReference type="InterPro" id="IPR012902">
    <property type="entry name" value="N_methyl_site"/>
</dbReference>
<keyword evidence="1" id="KW-1133">Transmembrane helix</keyword>
<proteinExistence type="predicted"/>
<evidence type="ECO:0000313" key="3">
    <source>
        <dbReference type="Proteomes" id="UP000182465"/>
    </source>
</evidence>
<sequence>MFIKSRNNQRGFTVIELIICSVIIATLTIFAAANFRGYTQKTTITKEAERLSSIFRQAHVNTLTGHLVNGTRPAGFGVKLEECATDCSYILFADEDGDYLYESETDIPLQTLGMFEDNVYVDSLAPDENGLNIVFTFPKGEIYINGRQTEEEASVILKFQNYDYTRTLTVNQNSGRIDIE</sequence>
<reference evidence="2 3" key="1">
    <citation type="journal article" date="2016" name="Environ. Microbiol.">
        <title>Genomic resolution of a cold subsurface aquifer community provides metabolic insights for novel microbes adapted to high CO concentrations.</title>
        <authorList>
            <person name="Probst A.J."/>
            <person name="Castelle C.J."/>
            <person name="Singh A."/>
            <person name="Brown C.T."/>
            <person name="Anantharaman K."/>
            <person name="Sharon I."/>
            <person name="Hug L.A."/>
            <person name="Burstein D."/>
            <person name="Emerson J.B."/>
            <person name="Thomas B.C."/>
            <person name="Banfield J.F."/>
        </authorList>
    </citation>
    <scope>NUCLEOTIDE SEQUENCE [LARGE SCALE GENOMIC DNA]</scope>
    <source>
        <strain evidence="2">CG1_02_38_13</strain>
    </source>
</reference>
<organism evidence="2 3">
    <name type="scientific">Candidatus Kuenenbacteria bacterium CG1_02_38_13</name>
    <dbReference type="NCBI Taxonomy" id="1805235"/>
    <lineage>
        <taxon>Bacteria</taxon>
        <taxon>Candidatus Kueneniibacteriota</taxon>
    </lineage>
</organism>
<name>A0A1J4TYB4_9BACT</name>
<dbReference type="Proteomes" id="UP000182465">
    <property type="component" value="Unassembled WGS sequence"/>
</dbReference>
<dbReference type="Pfam" id="PF07963">
    <property type="entry name" value="N_methyl"/>
    <property type="match status" value="1"/>
</dbReference>
<evidence type="ECO:0000313" key="2">
    <source>
        <dbReference type="EMBL" id="OIO17308.1"/>
    </source>
</evidence>
<dbReference type="SUPFAM" id="SSF54523">
    <property type="entry name" value="Pili subunits"/>
    <property type="match status" value="1"/>
</dbReference>
<dbReference type="NCBIfam" id="TIGR02532">
    <property type="entry name" value="IV_pilin_GFxxxE"/>
    <property type="match status" value="1"/>
</dbReference>
<accession>A0A1J4TYB4</accession>
<evidence type="ECO:0008006" key="4">
    <source>
        <dbReference type="Google" id="ProtNLM"/>
    </source>
</evidence>
<keyword evidence="1" id="KW-0472">Membrane</keyword>
<dbReference type="Gene3D" id="3.30.700.10">
    <property type="entry name" value="Glycoprotein, Type 4 Pilin"/>
    <property type="match status" value="1"/>
</dbReference>
<dbReference type="EMBL" id="MNVB01000034">
    <property type="protein sequence ID" value="OIO17308.1"/>
    <property type="molecule type" value="Genomic_DNA"/>
</dbReference>
<evidence type="ECO:0000256" key="1">
    <source>
        <dbReference type="SAM" id="Phobius"/>
    </source>
</evidence>
<dbReference type="AlphaFoldDB" id="A0A1J4TYB4"/>
<protein>
    <recommendedName>
        <fullName evidence="4">General secretion pathway GspH domain-containing protein</fullName>
    </recommendedName>
</protein>
<keyword evidence="1" id="KW-0812">Transmembrane</keyword>